<dbReference type="RefSeq" id="WP_284342500.1">
    <property type="nucleotide sequence ID" value="NZ_BSNS01000022.1"/>
</dbReference>
<proteinExistence type="predicted"/>
<dbReference type="Gene3D" id="3.40.710.10">
    <property type="entry name" value="DD-peptidase/beta-lactamase superfamily"/>
    <property type="match status" value="1"/>
</dbReference>
<feature type="domain" description="Beta-lactamase-related" evidence="1">
    <location>
        <begin position="9"/>
        <end position="355"/>
    </location>
</feature>
<dbReference type="InterPro" id="IPR012338">
    <property type="entry name" value="Beta-lactam/transpept-like"/>
</dbReference>
<protein>
    <submittedName>
        <fullName evidence="2">Serine hydrolase</fullName>
    </submittedName>
</protein>
<dbReference type="Pfam" id="PF00144">
    <property type="entry name" value="Beta-lactamase"/>
    <property type="match status" value="1"/>
</dbReference>
<keyword evidence="2" id="KW-0378">Hydrolase</keyword>
<keyword evidence="3" id="KW-1185">Reference proteome</keyword>
<dbReference type="InterPro" id="IPR001466">
    <property type="entry name" value="Beta-lactam-related"/>
</dbReference>
<gene>
    <name evidence="2" type="ORF">GCM10010862_43870</name>
</gene>
<evidence type="ECO:0000313" key="2">
    <source>
        <dbReference type="EMBL" id="GLQ57128.1"/>
    </source>
</evidence>
<dbReference type="PANTHER" id="PTHR43283">
    <property type="entry name" value="BETA-LACTAMASE-RELATED"/>
    <property type="match status" value="1"/>
</dbReference>
<dbReference type="SUPFAM" id="SSF56601">
    <property type="entry name" value="beta-lactamase/transpeptidase-like"/>
    <property type="match status" value="1"/>
</dbReference>
<dbReference type="PANTHER" id="PTHR43283:SF3">
    <property type="entry name" value="BETA-LACTAMASE FAMILY PROTEIN (AFU_ORTHOLOGUE AFUA_5G07500)"/>
    <property type="match status" value="1"/>
</dbReference>
<name>A0ABQ5WBN1_9HYPH</name>
<evidence type="ECO:0000259" key="1">
    <source>
        <dbReference type="Pfam" id="PF00144"/>
    </source>
</evidence>
<reference evidence="3" key="1">
    <citation type="journal article" date="2019" name="Int. J. Syst. Evol. Microbiol.">
        <title>The Global Catalogue of Microorganisms (GCM) 10K type strain sequencing project: providing services to taxonomists for standard genome sequencing and annotation.</title>
        <authorList>
            <consortium name="The Broad Institute Genomics Platform"/>
            <consortium name="The Broad Institute Genome Sequencing Center for Infectious Disease"/>
            <person name="Wu L."/>
            <person name="Ma J."/>
        </authorList>
    </citation>
    <scope>NUCLEOTIDE SEQUENCE [LARGE SCALE GENOMIC DNA]</scope>
    <source>
        <strain evidence="3">NBRC 112416</strain>
    </source>
</reference>
<dbReference type="EMBL" id="BSNS01000022">
    <property type="protein sequence ID" value="GLQ57128.1"/>
    <property type="molecule type" value="Genomic_DNA"/>
</dbReference>
<organism evidence="2 3">
    <name type="scientific">Devosia nitrariae</name>
    <dbReference type="NCBI Taxonomy" id="2071872"/>
    <lineage>
        <taxon>Bacteria</taxon>
        <taxon>Pseudomonadati</taxon>
        <taxon>Pseudomonadota</taxon>
        <taxon>Alphaproteobacteria</taxon>
        <taxon>Hyphomicrobiales</taxon>
        <taxon>Devosiaceae</taxon>
        <taxon>Devosia</taxon>
    </lineage>
</organism>
<comment type="caution">
    <text evidence="2">The sequence shown here is derived from an EMBL/GenBank/DDBJ whole genome shotgun (WGS) entry which is preliminary data.</text>
</comment>
<dbReference type="InterPro" id="IPR050789">
    <property type="entry name" value="Diverse_Enzym_Activities"/>
</dbReference>
<evidence type="ECO:0000313" key="3">
    <source>
        <dbReference type="Proteomes" id="UP001156691"/>
    </source>
</evidence>
<dbReference type="GO" id="GO:0016787">
    <property type="term" value="F:hydrolase activity"/>
    <property type="evidence" value="ECO:0007669"/>
    <property type="project" value="UniProtKB-KW"/>
</dbReference>
<accession>A0ABQ5WBN1</accession>
<dbReference type="Proteomes" id="UP001156691">
    <property type="component" value="Unassembled WGS sequence"/>
</dbReference>
<sequence>MTAPVKSSLDRAIEGAIAEKRIMGTLVTVLRDGEVIYRRAAGLADREAGRAMDETLVFRLASLTKPIVTAAAMHYVEAGTIRLDDPVTAFLPDFQPALPDGTRPAITLEHLLTHTSGLGYGFIEEPGGAYQRLGISDGLDLRPFGLAENLRRLAQAPLAFEPGSGWRYSLGIDVIGAVLEQVAREPLPAIVDRLVTGPLSMTDTAFHAREPERLATPYVDGAPEPELMVDGSVTSNVVYSPSRALDPTAYPSGGAGMVGRAADMLKFFEAMRTGGGGILKPETVAEMRRDRGGAAAQSDGPGWGFGLGWGVLADPAADGSPQAPGTLQWGGAYGHNWFIDPVNRLTVLALTNTALEGMWGQFKRDIRDAVYEEFGS</sequence>